<sequence>MRGVTSPFDGNKQIAAALISCFEANGMNIFRNILRKQLTLENVQHVICLTRNTMIGQWPVNRDAAINLAKIGLMSGVAVSGLVALTVLGDNMIQNMYKAKIEAFTYDIIKQHLSTTYANELKKIMHNFLGGDLEKEIDKLKRTVESMRKKVESFKKEESKLISLSTAISKIRISLKELENTDIIMD</sequence>
<comment type="caution">
    <text evidence="2">The sequence shown here is derived from an EMBL/GenBank/DDBJ whole genome shotgun (WGS) entry which is preliminary data.</text>
</comment>
<accession>A0ABV2AT25</accession>
<reference evidence="2 3" key="1">
    <citation type="journal article" date="2024" name="BMC Biol.">
        <title>Comparative genomics of Ascetosporea gives new insight into the evolutionary basis for animal parasitism in Rhizaria.</title>
        <authorList>
            <person name="Hiltunen Thoren M."/>
            <person name="Onut-Brannstrom I."/>
            <person name="Alfjorden A."/>
            <person name="Peckova H."/>
            <person name="Swords F."/>
            <person name="Hooper C."/>
            <person name="Holzer A.S."/>
            <person name="Bass D."/>
            <person name="Burki F."/>
        </authorList>
    </citation>
    <scope>NUCLEOTIDE SEQUENCE [LARGE SCALE GENOMIC DNA]</scope>
    <source>
        <strain evidence="2">20-A016</strain>
    </source>
</reference>
<protein>
    <submittedName>
        <fullName evidence="2">Uncharacterized protein</fullName>
    </submittedName>
</protein>
<feature type="coiled-coil region" evidence="1">
    <location>
        <begin position="130"/>
        <end position="157"/>
    </location>
</feature>
<dbReference type="EMBL" id="JBDODL010003766">
    <property type="protein sequence ID" value="MES1922802.1"/>
    <property type="molecule type" value="Genomic_DNA"/>
</dbReference>
<gene>
    <name evidence="2" type="ORF">MHBO_004326</name>
</gene>
<name>A0ABV2AT25_9EUKA</name>
<proteinExistence type="predicted"/>
<organism evidence="2 3">
    <name type="scientific">Bonamia ostreae</name>
    <dbReference type="NCBI Taxonomy" id="126728"/>
    <lineage>
        <taxon>Eukaryota</taxon>
        <taxon>Sar</taxon>
        <taxon>Rhizaria</taxon>
        <taxon>Endomyxa</taxon>
        <taxon>Ascetosporea</taxon>
        <taxon>Haplosporida</taxon>
        <taxon>Bonamia</taxon>
    </lineage>
</organism>
<dbReference type="Proteomes" id="UP001439008">
    <property type="component" value="Unassembled WGS sequence"/>
</dbReference>
<evidence type="ECO:0000313" key="3">
    <source>
        <dbReference type="Proteomes" id="UP001439008"/>
    </source>
</evidence>
<evidence type="ECO:0000313" key="2">
    <source>
        <dbReference type="EMBL" id="MES1922802.1"/>
    </source>
</evidence>
<keyword evidence="3" id="KW-1185">Reference proteome</keyword>
<evidence type="ECO:0000256" key="1">
    <source>
        <dbReference type="SAM" id="Coils"/>
    </source>
</evidence>
<keyword evidence="1" id="KW-0175">Coiled coil</keyword>